<protein>
    <submittedName>
        <fullName evidence="2">Uncharacterized protein</fullName>
    </submittedName>
</protein>
<feature type="transmembrane region" description="Helical" evidence="1">
    <location>
        <begin position="6"/>
        <end position="26"/>
    </location>
</feature>
<dbReference type="EMBL" id="GGEC01036197">
    <property type="protein sequence ID" value="MBX16681.1"/>
    <property type="molecule type" value="Transcribed_RNA"/>
</dbReference>
<reference evidence="2" key="1">
    <citation type="submission" date="2018-02" db="EMBL/GenBank/DDBJ databases">
        <title>Rhizophora mucronata_Transcriptome.</title>
        <authorList>
            <person name="Meera S.P."/>
            <person name="Sreeshan A."/>
            <person name="Augustine A."/>
        </authorList>
    </citation>
    <scope>NUCLEOTIDE SEQUENCE</scope>
    <source>
        <tissue evidence="2">Leaf</tissue>
    </source>
</reference>
<keyword evidence="1" id="KW-0472">Membrane</keyword>
<proteinExistence type="predicted"/>
<sequence>MCTYIWVLYFCKYVGLTELLTSLLTFL</sequence>
<name>A0A2P2LFD4_RHIMU</name>
<keyword evidence="1" id="KW-0812">Transmembrane</keyword>
<dbReference type="AlphaFoldDB" id="A0A2P2LFD4"/>
<keyword evidence="1" id="KW-1133">Transmembrane helix</keyword>
<evidence type="ECO:0000256" key="1">
    <source>
        <dbReference type="SAM" id="Phobius"/>
    </source>
</evidence>
<accession>A0A2P2LFD4</accession>
<organism evidence="2">
    <name type="scientific">Rhizophora mucronata</name>
    <name type="common">Asiatic mangrove</name>
    <dbReference type="NCBI Taxonomy" id="61149"/>
    <lineage>
        <taxon>Eukaryota</taxon>
        <taxon>Viridiplantae</taxon>
        <taxon>Streptophyta</taxon>
        <taxon>Embryophyta</taxon>
        <taxon>Tracheophyta</taxon>
        <taxon>Spermatophyta</taxon>
        <taxon>Magnoliopsida</taxon>
        <taxon>eudicotyledons</taxon>
        <taxon>Gunneridae</taxon>
        <taxon>Pentapetalae</taxon>
        <taxon>rosids</taxon>
        <taxon>fabids</taxon>
        <taxon>Malpighiales</taxon>
        <taxon>Rhizophoraceae</taxon>
        <taxon>Rhizophora</taxon>
    </lineage>
</organism>
<evidence type="ECO:0000313" key="2">
    <source>
        <dbReference type="EMBL" id="MBX16681.1"/>
    </source>
</evidence>